<accession>A0ABW5ZTK4</accession>
<dbReference type="PANTHER" id="PTHR31377:SF0">
    <property type="entry name" value="AGMATINE DEIMINASE-RELATED"/>
    <property type="match status" value="1"/>
</dbReference>
<protein>
    <submittedName>
        <fullName evidence="2">Agmatine/peptidylarginine deiminase</fullName>
    </submittedName>
</protein>
<dbReference type="InterPro" id="IPR007466">
    <property type="entry name" value="Peptidyl-Arg-deiminase_porph"/>
</dbReference>
<sequence>MKYLVLTLVISLLISCKNEKSSDEEISNKKSTSGDFYMPAEYEKQDAVWLGWSNYPPYQKPFLDITKALYPKVPIKVVVNNETSLSQLKDTLTSLDLDLAKFQFRIIPDNRYWMRDHGATYVINGKGEKKVVDFGWTLYGNKEWLENYYEGNKDSVDVYYKRALRKTGMVDSIMGAMDNLKSIKTDVNMEGGSIEVNGKGTLIQSESVTFQRNPGKSKDYLESELKRVLGVSNVIWLKSGLAEDGFWWNKIYENYYGWGVSGHTDEFVRFVNDSTILLAWVDESEKDLNPINKWNYERMSENLKILENAKDQDGKPFKIIKFPLPDPIYLKTKVTETDNNSSTNFEDWTVRADWGPNKNELKVGDSINWVAASSYLNYLVTNDLVLMSTYIEQGSSIEKEEQAKKIMKEVFPNRELILLDVMTINYNGGGIHCSTQQEPSVKNN</sequence>
<keyword evidence="1" id="KW-0378">Hydrolase</keyword>
<dbReference type="PANTHER" id="PTHR31377">
    <property type="entry name" value="AGMATINE DEIMINASE-RELATED"/>
    <property type="match status" value="1"/>
</dbReference>
<dbReference type="Proteomes" id="UP001597548">
    <property type="component" value="Unassembled WGS sequence"/>
</dbReference>
<dbReference type="SUPFAM" id="SSF55909">
    <property type="entry name" value="Pentein"/>
    <property type="match status" value="1"/>
</dbReference>
<dbReference type="RefSeq" id="WP_241738324.1">
    <property type="nucleotide sequence ID" value="NZ_JADILU010000004.1"/>
</dbReference>
<reference evidence="3" key="1">
    <citation type="journal article" date="2019" name="Int. J. Syst. Evol. Microbiol.">
        <title>The Global Catalogue of Microorganisms (GCM) 10K type strain sequencing project: providing services to taxonomists for standard genome sequencing and annotation.</title>
        <authorList>
            <consortium name="The Broad Institute Genomics Platform"/>
            <consortium name="The Broad Institute Genome Sequencing Center for Infectious Disease"/>
            <person name="Wu L."/>
            <person name="Ma J."/>
        </authorList>
    </citation>
    <scope>NUCLEOTIDE SEQUENCE [LARGE SCALE GENOMIC DNA]</scope>
    <source>
        <strain evidence="3">KCTC 32514</strain>
    </source>
</reference>
<evidence type="ECO:0000256" key="1">
    <source>
        <dbReference type="ARBA" id="ARBA00022801"/>
    </source>
</evidence>
<comment type="caution">
    <text evidence="2">The sequence shown here is derived from an EMBL/GenBank/DDBJ whole genome shotgun (WGS) entry which is preliminary data.</text>
</comment>
<name>A0ABW5ZTK4_9FLAO</name>
<proteinExistence type="predicted"/>
<dbReference type="EMBL" id="JBHUOS010000009">
    <property type="protein sequence ID" value="MFD2916364.1"/>
    <property type="molecule type" value="Genomic_DNA"/>
</dbReference>
<dbReference type="Pfam" id="PF04371">
    <property type="entry name" value="PAD_porph"/>
    <property type="match status" value="1"/>
</dbReference>
<gene>
    <name evidence="2" type="ORF">ACFS29_11980</name>
</gene>
<keyword evidence="3" id="KW-1185">Reference proteome</keyword>
<organism evidence="2 3">
    <name type="scientific">Psychroserpens luteus</name>
    <dbReference type="NCBI Taxonomy" id="1434066"/>
    <lineage>
        <taxon>Bacteria</taxon>
        <taxon>Pseudomonadati</taxon>
        <taxon>Bacteroidota</taxon>
        <taxon>Flavobacteriia</taxon>
        <taxon>Flavobacteriales</taxon>
        <taxon>Flavobacteriaceae</taxon>
        <taxon>Psychroserpens</taxon>
    </lineage>
</organism>
<dbReference type="Gene3D" id="3.75.10.10">
    <property type="entry name" value="L-arginine/glycine Amidinotransferase, Chain A"/>
    <property type="match status" value="1"/>
</dbReference>
<evidence type="ECO:0000313" key="3">
    <source>
        <dbReference type="Proteomes" id="UP001597548"/>
    </source>
</evidence>
<evidence type="ECO:0000313" key="2">
    <source>
        <dbReference type="EMBL" id="MFD2916364.1"/>
    </source>
</evidence>
<dbReference type="PROSITE" id="PS51257">
    <property type="entry name" value="PROKAR_LIPOPROTEIN"/>
    <property type="match status" value="1"/>
</dbReference>